<proteinExistence type="inferred from homology"/>
<dbReference type="PANTHER" id="PTHR33305">
    <property type="entry name" value="ETHYLENE INSENSITIVE 3-LIKE 2 PROTEIN"/>
    <property type="match status" value="1"/>
</dbReference>
<feature type="region of interest" description="Disordered" evidence="5">
    <location>
        <begin position="64"/>
        <end position="84"/>
    </location>
</feature>
<dbReference type="PANTHER" id="PTHR33305:SF30">
    <property type="entry name" value="ETHYLENE INSENSITIVE 3-LIKE 3 PROTEIN"/>
    <property type="match status" value="1"/>
</dbReference>
<evidence type="ECO:0000259" key="6">
    <source>
        <dbReference type="Pfam" id="PF04873"/>
    </source>
</evidence>
<keyword evidence="3" id="KW-0936">Ethylene signaling pathway</keyword>
<sequence length="601" mass="68235">MDEELDVDADFFTSNVALALPPAMPEDILHKDEDNDDEDDEIDVVEIETKIWNLKDRLKRIKDKRLNKTHKSPQDHLDEQSRKKKMARAQDGVLRYMVKLTEVCNAQGFVYGIIPDKGKPMSGASDSLRAWWKEKVRFERNGPAALHKYRLKHPQAGAVLDAAAVPVPKTLMELQDTTLASLLSALIQHCSPPQRKFPLERGVAPSWWPTGREEWWPQLDFLLEYGVPPYRKPHDLKKVWKASVLLAVVKHMAPDLDKVRRLVRCSKCLQEKMSARESMLWNSVIDQESRIHGEVLPGPSPVSITISDYDVDEEPNCFSLSKNKACTEGNLSRNDESVSPYKRPEATSILNQVQEVFTCDHPLCIHHDRRFGFHDRGMRALHHTQCIYRGKGITGTLQRYEDSAGGQQLIGELLNLYDVNFVAAHRNFSNQVEISNCYQPQYLQAQMNPNLLQVASTSNLVQQTPINNFNQQVNHVQQTVALNQGIQSAVSMNQNLVRCFGPFGQNANPGTDCFLDVSGNGMLRNQGNVRVENPGNITQQQNQNMQFQVQSFPFDHNQGNVRQQQSQDMKLQVQSAPSVQNQGNVAEQSHNMPFYFCSESR</sequence>
<comment type="similarity">
    <text evidence="2">Belongs to the EIN3 family.</text>
</comment>
<organism evidence="7 8">
    <name type="scientific">Canna indica</name>
    <name type="common">Indian-shot</name>
    <dbReference type="NCBI Taxonomy" id="4628"/>
    <lineage>
        <taxon>Eukaryota</taxon>
        <taxon>Viridiplantae</taxon>
        <taxon>Streptophyta</taxon>
        <taxon>Embryophyta</taxon>
        <taxon>Tracheophyta</taxon>
        <taxon>Spermatophyta</taxon>
        <taxon>Magnoliopsida</taxon>
        <taxon>Liliopsida</taxon>
        <taxon>Zingiberales</taxon>
        <taxon>Cannaceae</taxon>
        <taxon>Canna</taxon>
    </lineage>
</organism>
<evidence type="ECO:0000313" key="7">
    <source>
        <dbReference type="EMBL" id="WOK96762.1"/>
    </source>
</evidence>
<comment type="subcellular location">
    <subcellularLocation>
        <location evidence="1">Nucleus</location>
    </subcellularLocation>
</comment>
<name>A0AAQ3JV87_9LILI</name>
<feature type="compositionally biased region" description="Basic and acidic residues" evidence="5">
    <location>
        <begin position="72"/>
        <end position="81"/>
    </location>
</feature>
<dbReference type="InterPro" id="IPR023278">
    <property type="entry name" value="Ethylene_insens-like_DNA-bd"/>
</dbReference>
<gene>
    <name evidence="7" type="ORF">Cni_G05469</name>
</gene>
<evidence type="ECO:0000256" key="2">
    <source>
        <dbReference type="ARBA" id="ARBA00009416"/>
    </source>
</evidence>
<dbReference type="AlphaFoldDB" id="A0AAQ3JV87"/>
<keyword evidence="8" id="KW-1185">Reference proteome</keyword>
<accession>A0AAQ3JV87</accession>
<dbReference type="SUPFAM" id="SSF116768">
    <property type="entry name" value="DNA-binding domain of EIN3-like"/>
    <property type="match status" value="1"/>
</dbReference>
<evidence type="ECO:0000256" key="3">
    <source>
        <dbReference type="ARBA" id="ARBA00022745"/>
    </source>
</evidence>
<dbReference type="GO" id="GO:0009873">
    <property type="term" value="P:ethylene-activated signaling pathway"/>
    <property type="evidence" value="ECO:0007669"/>
    <property type="project" value="UniProtKB-KW"/>
</dbReference>
<reference evidence="7 8" key="1">
    <citation type="submission" date="2023-10" db="EMBL/GenBank/DDBJ databases">
        <title>Chromosome-scale genome assembly provides insights into flower coloration mechanisms of Canna indica.</title>
        <authorList>
            <person name="Li C."/>
        </authorList>
    </citation>
    <scope>NUCLEOTIDE SEQUENCE [LARGE SCALE GENOMIC DNA]</scope>
    <source>
        <tissue evidence="7">Flower</tissue>
    </source>
</reference>
<dbReference type="GO" id="GO:0003677">
    <property type="term" value="F:DNA binding"/>
    <property type="evidence" value="ECO:0007669"/>
    <property type="project" value="TreeGrafter"/>
</dbReference>
<dbReference type="FunFam" id="1.10.3180.10:FF:000001">
    <property type="entry name" value="Ethylene insensitive 3-like 1"/>
    <property type="match status" value="1"/>
</dbReference>
<evidence type="ECO:0000256" key="1">
    <source>
        <dbReference type="ARBA" id="ARBA00004123"/>
    </source>
</evidence>
<dbReference type="InterPro" id="IPR047091">
    <property type="entry name" value="EIN3-like_DNA-bd"/>
</dbReference>
<dbReference type="EMBL" id="CP136891">
    <property type="protein sequence ID" value="WOK96762.1"/>
    <property type="molecule type" value="Genomic_DNA"/>
</dbReference>
<dbReference type="Gene3D" id="1.10.3180.10">
    <property type="entry name" value="DNA-binding domain of EIN3-like"/>
    <property type="match status" value="2"/>
</dbReference>
<dbReference type="GO" id="GO:0003700">
    <property type="term" value="F:DNA-binding transcription factor activity"/>
    <property type="evidence" value="ECO:0007669"/>
    <property type="project" value="InterPro"/>
</dbReference>
<dbReference type="Pfam" id="PF04873">
    <property type="entry name" value="EIN3_DNA-bd"/>
    <property type="match status" value="1"/>
</dbReference>
<keyword evidence="4" id="KW-0539">Nucleus</keyword>
<dbReference type="GO" id="GO:0005634">
    <property type="term" value="C:nucleus"/>
    <property type="evidence" value="ECO:0007669"/>
    <property type="project" value="UniProtKB-SubCell"/>
</dbReference>
<dbReference type="InterPro" id="IPR006957">
    <property type="entry name" value="EIN3"/>
</dbReference>
<evidence type="ECO:0000256" key="5">
    <source>
        <dbReference type="SAM" id="MobiDB-lite"/>
    </source>
</evidence>
<evidence type="ECO:0000313" key="8">
    <source>
        <dbReference type="Proteomes" id="UP001327560"/>
    </source>
</evidence>
<evidence type="ECO:0000256" key="4">
    <source>
        <dbReference type="ARBA" id="ARBA00023242"/>
    </source>
</evidence>
<protein>
    <recommendedName>
        <fullName evidence="6">Ethylene insensitive 3-like DNA-binding domain-containing protein</fullName>
    </recommendedName>
</protein>
<feature type="domain" description="Ethylene insensitive 3-like DNA-binding" evidence="6">
    <location>
        <begin position="46"/>
        <end position="288"/>
    </location>
</feature>
<dbReference type="Proteomes" id="UP001327560">
    <property type="component" value="Chromosome 2"/>
</dbReference>